<dbReference type="InterPro" id="IPR024535">
    <property type="entry name" value="RHGA/B-epi-like_pectate_lyase"/>
</dbReference>
<gene>
    <name evidence="3" type="ORF">GO988_12955</name>
</gene>
<dbReference type="Gene3D" id="2.160.20.10">
    <property type="entry name" value="Single-stranded right-handed beta-helix, Pectin lyase-like"/>
    <property type="match status" value="1"/>
</dbReference>
<dbReference type="InterPro" id="IPR006626">
    <property type="entry name" value="PbH1"/>
</dbReference>
<dbReference type="SMART" id="SM00710">
    <property type="entry name" value="PbH1"/>
    <property type="match status" value="5"/>
</dbReference>
<name>A0A7K1TFQ3_9BACT</name>
<evidence type="ECO:0000313" key="4">
    <source>
        <dbReference type="Proteomes" id="UP000441336"/>
    </source>
</evidence>
<keyword evidence="4" id="KW-1185">Reference proteome</keyword>
<protein>
    <submittedName>
        <fullName evidence="3">T9SS type A sorting domain-containing protein</fullName>
    </submittedName>
</protein>
<dbReference type="Pfam" id="PF12708">
    <property type="entry name" value="Pect-lyase_RHGA_epim"/>
    <property type="match status" value="1"/>
</dbReference>
<dbReference type="InterPro" id="IPR012334">
    <property type="entry name" value="Pectin_lyas_fold"/>
</dbReference>
<dbReference type="Pfam" id="PF18962">
    <property type="entry name" value="Por_Secre_tail"/>
    <property type="match status" value="1"/>
</dbReference>
<dbReference type="NCBIfam" id="TIGR04183">
    <property type="entry name" value="Por_Secre_tail"/>
    <property type="match status" value="1"/>
</dbReference>
<evidence type="ECO:0000259" key="1">
    <source>
        <dbReference type="Pfam" id="PF12708"/>
    </source>
</evidence>
<dbReference type="AlphaFoldDB" id="A0A7K1TFQ3"/>
<proteinExistence type="predicted"/>
<evidence type="ECO:0000313" key="3">
    <source>
        <dbReference type="EMBL" id="MVN77237.1"/>
    </source>
</evidence>
<evidence type="ECO:0000259" key="2">
    <source>
        <dbReference type="Pfam" id="PF18962"/>
    </source>
</evidence>
<comment type="caution">
    <text evidence="3">The sequence shown here is derived from an EMBL/GenBank/DDBJ whole genome shotgun (WGS) entry which is preliminary data.</text>
</comment>
<dbReference type="Gene3D" id="2.60.40.10">
    <property type="entry name" value="Immunoglobulins"/>
    <property type="match status" value="1"/>
</dbReference>
<dbReference type="InterPro" id="IPR013783">
    <property type="entry name" value="Ig-like_fold"/>
</dbReference>
<dbReference type="InterPro" id="IPR011050">
    <property type="entry name" value="Pectin_lyase_fold/virulence"/>
</dbReference>
<sequence length="1087" mass="116193">MVLSWSFNKFNGVTYCFWLLVALFSLTSISIQAQPAIFHNSPAVQPGEALSLQGQFGASAQAYLAVGTSTTGQRLPILVQSSGHLIAQVPTGIASDLYQVWVLDAGQRSASVYVNQAHGLHFDSPEITPGGNIRLFGRNLQLTGTTPQVRFVAQNGSSGGGTAQVQPYDAYSMLITAPTSLVPGQVYNVYVSNGRGGTAGETLVGQSLTAITAGTDYFQLGVAWGAKFDFYKNVYNVRTDARLSKKAVGDGVTNDLAAIQAAVDKASADGGGVVFIPAGTYKLALNAGGGLYMRNRVVVQGAGKNLTILRFGYGSEAAGWSPDGHWGLLWESPKQAGLADLALLNVDNTGSFYNNMAGNGTELFMQRIRFDMNLGSWLSWNNSDKIVISNSEFTQGVDAKAGYRGPLQINGTKNFVVAHNSFTYAVDGLNLNTTNRGVFEDNKVYRDGSARWPEALNLVNHVLIMNFAEDVAVLNNLFKVINGPAQNINDGETIIAEGGGGYGARIDEDAGTATATTPTTLQDNSKNWPAMIQHPVVAIVRGPGMGQWRRIASRTSTTLTVDQPWTVTPQAGSRYAIFNWGARSWIIQGNTLEGNRRGITFYQNATADIAIVNNTLTNSGSIDLTPWQMDNSPAGVPQEFLPVYDTQITGNNVADIDGSNGVFIGVHTIQYLQPRSFGTSVIGVEVRRNTLTAHQPNVPAVVDANFPEGYINDLHFQPGSSNYIDEQTPAILGTIFQDNTAINCDNAVHLNSGAYNTLVCNTKLVNSPNLIEDIKFNAITHGSVSTASCPTSAPTASALPPVADPKTNPVVPHNTSGTRLMPLTGSDPNPNGWVVGFNLRTLPPTTQGVIYLNGSPAKTQDWVPTSQANALTFQPANNYTGQVVFTYTATNDQSLISSAVPFTVPVANPLPVALTQFDAKMQGLDALLTWQTASEVNNDFFEIERSTDASTFATVGRVTAKGTASSYSFTDTGIGSQLQGIVYYRLRQVDLDGTTTYSPTQAVTLTKVATTVQAYPNPTTSELTVRLPSAGAKLIIYTAAGQQIMETSTITAEQTIDVRKLPAGVYLLRIKPTQGPDNQVSFVKEAS</sequence>
<dbReference type="SUPFAM" id="SSF51126">
    <property type="entry name" value="Pectin lyase-like"/>
    <property type="match status" value="1"/>
</dbReference>
<dbReference type="Proteomes" id="UP000441336">
    <property type="component" value="Unassembled WGS sequence"/>
</dbReference>
<dbReference type="InterPro" id="IPR026444">
    <property type="entry name" value="Secre_tail"/>
</dbReference>
<organism evidence="3 4">
    <name type="scientific">Hymenobacter ginkgonis</name>
    <dbReference type="NCBI Taxonomy" id="2682976"/>
    <lineage>
        <taxon>Bacteria</taxon>
        <taxon>Pseudomonadati</taxon>
        <taxon>Bacteroidota</taxon>
        <taxon>Cytophagia</taxon>
        <taxon>Cytophagales</taxon>
        <taxon>Hymenobacteraceae</taxon>
        <taxon>Hymenobacter</taxon>
    </lineage>
</organism>
<accession>A0A7K1TFQ3</accession>
<feature type="domain" description="Secretion system C-terminal sorting" evidence="2">
    <location>
        <begin position="1015"/>
        <end position="1072"/>
    </location>
</feature>
<dbReference type="EMBL" id="WQKZ01000003">
    <property type="protein sequence ID" value="MVN77237.1"/>
    <property type="molecule type" value="Genomic_DNA"/>
</dbReference>
<feature type="domain" description="Rhamnogalacturonase A/B/Epimerase-like pectate lyase" evidence="1">
    <location>
        <begin position="247"/>
        <end position="433"/>
    </location>
</feature>
<reference evidence="3 4" key="1">
    <citation type="submission" date="2019-12" db="EMBL/GenBank/DDBJ databases">
        <title>Hymenobacter sp. HMF4947 Genome sequencing and assembly.</title>
        <authorList>
            <person name="Kang H."/>
            <person name="Cha I."/>
            <person name="Kim H."/>
            <person name="Joh K."/>
        </authorList>
    </citation>
    <scope>NUCLEOTIDE SEQUENCE [LARGE SCALE GENOMIC DNA]</scope>
    <source>
        <strain evidence="3 4">HMF4947</strain>
    </source>
</reference>